<dbReference type="Proteomes" id="UP001187682">
    <property type="component" value="Unassembled WGS sequence"/>
</dbReference>
<keyword evidence="2" id="KW-1185">Reference proteome</keyword>
<protein>
    <submittedName>
        <fullName evidence="1">Uncharacterized protein</fullName>
    </submittedName>
</protein>
<evidence type="ECO:0000313" key="2">
    <source>
        <dbReference type="Proteomes" id="UP001187682"/>
    </source>
</evidence>
<dbReference type="EMBL" id="ONZQ02000002">
    <property type="protein sequence ID" value="SPN99149.1"/>
    <property type="molecule type" value="Genomic_DNA"/>
</dbReference>
<comment type="caution">
    <text evidence="1">The sequence shown here is derived from an EMBL/GenBank/DDBJ whole genome shotgun (WGS) entry which is preliminary data.</text>
</comment>
<reference evidence="1" key="1">
    <citation type="submission" date="2018-03" db="EMBL/GenBank/DDBJ databases">
        <authorList>
            <person name="Guldener U."/>
        </authorList>
    </citation>
    <scope>NUCLEOTIDE SEQUENCE</scope>
</reference>
<name>A0AAE8SSF7_9PEZI</name>
<gene>
    <name evidence="1" type="ORF">DNG_02184</name>
</gene>
<accession>A0AAE8SSF7</accession>
<evidence type="ECO:0000313" key="1">
    <source>
        <dbReference type="EMBL" id="SPN99149.1"/>
    </source>
</evidence>
<proteinExistence type="predicted"/>
<sequence>MAKKTELLAATSLYFMSHPNIGRIYCSAPTQNTTTAFAKRLYQMGMDVTKRLNICRPFVVRGYTIEAEVTAFLKIVCKDYKSSGRDPYYPSDWDLNLSATEWLLKVARIGSYQLSQADIPPLHELREQYLANGRYEMLRQLFEGKIGSDEEDVKNLLKKVIMEADAVCTIPRVAGEIVYSDFNEEQAKGTIMDVAGRMHQADALLL</sequence>
<organism evidence="1 2">
    <name type="scientific">Cephalotrichum gorgonifer</name>
    <dbReference type="NCBI Taxonomy" id="2041049"/>
    <lineage>
        <taxon>Eukaryota</taxon>
        <taxon>Fungi</taxon>
        <taxon>Dikarya</taxon>
        <taxon>Ascomycota</taxon>
        <taxon>Pezizomycotina</taxon>
        <taxon>Sordariomycetes</taxon>
        <taxon>Hypocreomycetidae</taxon>
        <taxon>Microascales</taxon>
        <taxon>Microascaceae</taxon>
        <taxon>Cephalotrichum</taxon>
    </lineage>
</organism>
<dbReference type="AlphaFoldDB" id="A0AAE8SSF7"/>